<comment type="caution">
    <text evidence="3">The sequence shown here is derived from an EMBL/GenBank/DDBJ whole genome shotgun (WGS) entry which is preliminary data.</text>
</comment>
<accession>A0A8H7J469</accession>
<dbReference type="InterPro" id="IPR016163">
    <property type="entry name" value="Ald_DH_C"/>
</dbReference>
<dbReference type="EMBL" id="RZGK01000012">
    <property type="protein sequence ID" value="KAF9694998.1"/>
    <property type="molecule type" value="Genomic_DNA"/>
</dbReference>
<feature type="domain" description="Aldehyde dehydrogenase" evidence="2">
    <location>
        <begin position="24"/>
        <end position="86"/>
    </location>
</feature>
<dbReference type="Pfam" id="PF00171">
    <property type="entry name" value="Aldedh"/>
    <property type="match status" value="1"/>
</dbReference>
<dbReference type="SUPFAM" id="SSF53720">
    <property type="entry name" value="ALDH-like"/>
    <property type="match status" value="1"/>
</dbReference>
<name>A0A8H7J469_9PLEO</name>
<evidence type="ECO:0000313" key="4">
    <source>
        <dbReference type="Proteomes" id="UP000651452"/>
    </source>
</evidence>
<proteinExistence type="predicted"/>
<dbReference type="Gene3D" id="3.40.309.10">
    <property type="entry name" value="Aldehyde Dehydrogenase, Chain A, domain 2"/>
    <property type="match status" value="1"/>
</dbReference>
<organism evidence="3 4">
    <name type="scientific">Ascochyta lentis</name>
    <dbReference type="NCBI Taxonomy" id="205686"/>
    <lineage>
        <taxon>Eukaryota</taxon>
        <taxon>Fungi</taxon>
        <taxon>Dikarya</taxon>
        <taxon>Ascomycota</taxon>
        <taxon>Pezizomycotina</taxon>
        <taxon>Dothideomycetes</taxon>
        <taxon>Pleosporomycetidae</taxon>
        <taxon>Pleosporales</taxon>
        <taxon>Pleosporineae</taxon>
        <taxon>Didymellaceae</taxon>
        <taxon>Ascochyta</taxon>
    </lineage>
</organism>
<gene>
    <name evidence="3" type="ORF">EKO04_006873</name>
</gene>
<feature type="region of interest" description="Disordered" evidence="1">
    <location>
        <begin position="70"/>
        <end position="89"/>
    </location>
</feature>
<dbReference type="InterPro" id="IPR016161">
    <property type="entry name" value="Ald_DH/histidinol_DH"/>
</dbReference>
<reference evidence="3" key="2">
    <citation type="submission" date="2020-09" db="EMBL/GenBank/DDBJ databases">
        <title>Reference genome assembly for Australian Ascochyta lentis isolate Al4.</title>
        <authorList>
            <person name="Lee R.C."/>
            <person name="Farfan-Caceres L.M."/>
            <person name="Debler J.W."/>
            <person name="Williams A.H."/>
            <person name="Henares B.M."/>
        </authorList>
    </citation>
    <scope>NUCLEOTIDE SEQUENCE</scope>
    <source>
        <strain evidence="3">Al4</strain>
    </source>
</reference>
<reference evidence="3" key="1">
    <citation type="submission" date="2018-12" db="EMBL/GenBank/DDBJ databases">
        <authorList>
            <person name="Syme R.A."/>
            <person name="Farfan-Caceres L."/>
            <person name="Lichtenzveig J."/>
        </authorList>
    </citation>
    <scope>NUCLEOTIDE SEQUENCE</scope>
    <source>
        <strain evidence="3">Al4</strain>
    </source>
</reference>
<dbReference type="GO" id="GO:0016620">
    <property type="term" value="F:oxidoreductase activity, acting on the aldehyde or oxo group of donors, NAD or NADP as acceptor"/>
    <property type="evidence" value="ECO:0007669"/>
    <property type="project" value="InterPro"/>
</dbReference>
<protein>
    <recommendedName>
        <fullName evidence="2">Aldehyde dehydrogenase domain-containing protein</fullName>
    </recommendedName>
</protein>
<evidence type="ECO:0000313" key="3">
    <source>
        <dbReference type="EMBL" id="KAF9694998.1"/>
    </source>
</evidence>
<dbReference type="AlphaFoldDB" id="A0A8H7J469"/>
<keyword evidence="4" id="KW-1185">Reference proteome</keyword>
<evidence type="ECO:0000256" key="1">
    <source>
        <dbReference type="SAM" id="MobiDB-lite"/>
    </source>
</evidence>
<dbReference type="Proteomes" id="UP000651452">
    <property type="component" value="Unassembled WGS sequence"/>
</dbReference>
<dbReference type="OrthoDB" id="310895at2759"/>
<dbReference type="InterPro" id="IPR015590">
    <property type="entry name" value="Aldehyde_DH_dom"/>
</dbReference>
<sequence length="89" mass="9757">MDINKIPSTGSAFAGKKDQELAAKRHVTHAMGQPTDLSTFLGPLVDGEQFERVMSFLDIGKEEAELLTRGTRQGENGQYIQPNLLEPQG</sequence>
<feature type="compositionally biased region" description="Polar residues" evidence="1">
    <location>
        <begin position="70"/>
        <end position="81"/>
    </location>
</feature>
<evidence type="ECO:0000259" key="2">
    <source>
        <dbReference type="Pfam" id="PF00171"/>
    </source>
</evidence>